<accession>A0A4C1UM58</accession>
<dbReference type="EMBL" id="BGZK01000195">
    <property type="protein sequence ID" value="GBP27531.1"/>
    <property type="molecule type" value="Genomic_DNA"/>
</dbReference>
<sequence length="123" mass="13942">MPADGVANSTLTTLTAADGAPSKLFLRLPAPPAPRCTARRFTRRLSRALEGKRLQHYSKYDRIILLHDNFRPHAAVLVKNYFKTLNWEVLPNPPYSPDIAPSNYNLFRVIAHALSEQRFICLV</sequence>
<protein>
    <submittedName>
        <fullName evidence="1">Mariner Mos1 transposase</fullName>
    </submittedName>
</protein>
<dbReference type="InterPro" id="IPR036397">
    <property type="entry name" value="RNaseH_sf"/>
</dbReference>
<reference evidence="1 2" key="1">
    <citation type="journal article" date="2019" name="Commun. Biol.">
        <title>The bagworm genome reveals a unique fibroin gene that provides high tensile strength.</title>
        <authorList>
            <person name="Kono N."/>
            <person name="Nakamura H."/>
            <person name="Ohtoshi R."/>
            <person name="Tomita M."/>
            <person name="Numata K."/>
            <person name="Arakawa K."/>
        </authorList>
    </citation>
    <scope>NUCLEOTIDE SEQUENCE [LARGE SCALE GENOMIC DNA]</scope>
</reference>
<dbReference type="PANTHER" id="PTHR46060:SF1">
    <property type="entry name" value="MARINER MOS1 TRANSPOSASE-LIKE PROTEIN"/>
    <property type="match status" value="1"/>
</dbReference>
<name>A0A4C1UM58_EUMVA</name>
<gene>
    <name evidence="1" type="ORF">EVAR_18724_1</name>
</gene>
<dbReference type="PANTHER" id="PTHR46060">
    <property type="entry name" value="MARINER MOS1 TRANSPOSASE-LIKE PROTEIN"/>
    <property type="match status" value="1"/>
</dbReference>
<dbReference type="Gene3D" id="3.30.420.10">
    <property type="entry name" value="Ribonuclease H-like superfamily/Ribonuclease H"/>
    <property type="match status" value="1"/>
</dbReference>
<comment type="caution">
    <text evidence="1">The sequence shown here is derived from an EMBL/GenBank/DDBJ whole genome shotgun (WGS) entry which is preliminary data.</text>
</comment>
<proteinExistence type="predicted"/>
<dbReference type="AlphaFoldDB" id="A0A4C1UM58"/>
<dbReference type="STRING" id="151549.A0A4C1UM58"/>
<dbReference type="GO" id="GO:0003676">
    <property type="term" value="F:nucleic acid binding"/>
    <property type="evidence" value="ECO:0007669"/>
    <property type="project" value="InterPro"/>
</dbReference>
<evidence type="ECO:0000313" key="2">
    <source>
        <dbReference type="Proteomes" id="UP000299102"/>
    </source>
</evidence>
<keyword evidence="2" id="KW-1185">Reference proteome</keyword>
<dbReference type="InterPro" id="IPR052709">
    <property type="entry name" value="Transposase-MT_Hybrid"/>
</dbReference>
<dbReference type="OrthoDB" id="616263at2759"/>
<evidence type="ECO:0000313" key="1">
    <source>
        <dbReference type="EMBL" id="GBP27531.1"/>
    </source>
</evidence>
<dbReference type="Proteomes" id="UP000299102">
    <property type="component" value="Unassembled WGS sequence"/>
</dbReference>
<organism evidence="1 2">
    <name type="scientific">Eumeta variegata</name>
    <name type="common">Bagworm moth</name>
    <name type="synonym">Eumeta japonica</name>
    <dbReference type="NCBI Taxonomy" id="151549"/>
    <lineage>
        <taxon>Eukaryota</taxon>
        <taxon>Metazoa</taxon>
        <taxon>Ecdysozoa</taxon>
        <taxon>Arthropoda</taxon>
        <taxon>Hexapoda</taxon>
        <taxon>Insecta</taxon>
        <taxon>Pterygota</taxon>
        <taxon>Neoptera</taxon>
        <taxon>Endopterygota</taxon>
        <taxon>Lepidoptera</taxon>
        <taxon>Glossata</taxon>
        <taxon>Ditrysia</taxon>
        <taxon>Tineoidea</taxon>
        <taxon>Psychidae</taxon>
        <taxon>Oiketicinae</taxon>
        <taxon>Eumeta</taxon>
    </lineage>
</organism>